<gene>
    <name evidence="3" type="ORF">DWY99_11280</name>
</gene>
<evidence type="ECO:0000256" key="1">
    <source>
        <dbReference type="ARBA" id="ARBA00023125"/>
    </source>
</evidence>
<dbReference type="PROSITE" id="PS50943">
    <property type="entry name" value="HTH_CROC1"/>
    <property type="match status" value="1"/>
</dbReference>
<dbReference type="GO" id="GO:0005829">
    <property type="term" value="C:cytosol"/>
    <property type="evidence" value="ECO:0007669"/>
    <property type="project" value="TreeGrafter"/>
</dbReference>
<accession>A0A412AVF7</accession>
<dbReference type="GO" id="GO:0003677">
    <property type="term" value="F:DNA binding"/>
    <property type="evidence" value="ECO:0007669"/>
    <property type="project" value="UniProtKB-KW"/>
</dbReference>
<organism evidence="3 4">
    <name type="scientific">[Clostridium] leptum</name>
    <dbReference type="NCBI Taxonomy" id="1535"/>
    <lineage>
        <taxon>Bacteria</taxon>
        <taxon>Bacillati</taxon>
        <taxon>Bacillota</taxon>
        <taxon>Clostridia</taxon>
        <taxon>Eubacteriales</taxon>
        <taxon>Oscillospiraceae</taxon>
        <taxon>Oscillospiraceae incertae sedis</taxon>
    </lineage>
</organism>
<dbReference type="Proteomes" id="UP000284751">
    <property type="component" value="Unassembled WGS sequence"/>
</dbReference>
<protein>
    <submittedName>
        <fullName evidence="3">XRE family transcriptional regulator</fullName>
    </submittedName>
</protein>
<dbReference type="SUPFAM" id="SSF47413">
    <property type="entry name" value="lambda repressor-like DNA-binding domains"/>
    <property type="match status" value="1"/>
</dbReference>
<keyword evidence="1" id="KW-0238">DNA-binding</keyword>
<reference evidence="3 4" key="1">
    <citation type="submission" date="2018-08" db="EMBL/GenBank/DDBJ databases">
        <title>A genome reference for cultivated species of the human gut microbiota.</title>
        <authorList>
            <person name="Zou Y."/>
            <person name="Xue W."/>
            <person name="Luo G."/>
        </authorList>
    </citation>
    <scope>NUCLEOTIDE SEQUENCE [LARGE SCALE GENOMIC DNA]</scope>
    <source>
        <strain evidence="3 4">AF28-26</strain>
    </source>
</reference>
<dbReference type="Gene3D" id="1.10.260.40">
    <property type="entry name" value="lambda repressor-like DNA-binding domains"/>
    <property type="match status" value="1"/>
</dbReference>
<sequence>MVFDFGYWLKNLRQQHHLTQTQVAHRLNLSKTSISGYENNVKTPSQDVLIKLAGLYRVSTDYLLGLDDEEMISVEGLTRQQRRLVEELVRMFQEKT</sequence>
<dbReference type="InterPro" id="IPR050807">
    <property type="entry name" value="TransReg_Diox_bact_type"/>
</dbReference>
<evidence type="ECO:0000313" key="3">
    <source>
        <dbReference type="EMBL" id="RGQ36685.1"/>
    </source>
</evidence>
<dbReference type="InterPro" id="IPR010982">
    <property type="entry name" value="Lambda_DNA-bd_dom_sf"/>
</dbReference>
<dbReference type="InterPro" id="IPR001387">
    <property type="entry name" value="Cro/C1-type_HTH"/>
</dbReference>
<dbReference type="AlphaFoldDB" id="A0A412AVF7"/>
<evidence type="ECO:0000313" key="4">
    <source>
        <dbReference type="Proteomes" id="UP000284751"/>
    </source>
</evidence>
<dbReference type="EMBL" id="QRTC01000052">
    <property type="protein sequence ID" value="RGQ36685.1"/>
    <property type="molecule type" value="Genomic_DNA"/>
</dbReference>
<feature type="domain" description="HTH cro/C1-type" evidence="2">
    <location>
        <begin position="9"/>
        <end position="63"/>
    </location>
</feature>
<evidence type="ECO:0000259" key="2">
    <source>
        <dbReference type="PROSITE" id="PS50943"/>
    </source>
</evidence>
<dbReference type="CDD" id="cd00093">
    <property type="entry name" value="HTH_XRE"/>
    <property type="match status" value="1"/>
</dbReference>
<dbReference type="PANTHER" id="PTHR46797:SF1">
    <property type="entry name" value="METHYLPHOSPHONATE SYNTHASE"/>
    <property type="match status" value="1"/>
</dbReference>
<dbReference type="SMART" id="SM00530">
    <property type="entry name" value="HTH_XRE"/>
    <property type="match status" value="1"/>
</dbReference>
<proteinExistence type="predicted"/>
<dbReference type="GO" id="GO:0003700">
    <property type="term" value="F:DNA-binding transcription factor activity"/>
    <property type="evidence" value="ECO:0007669"/>
    <property type="project" value="TreeGrafter"/>
</dbReference>
<dbReference type="PANTHER" id="PTHR46797">
    <property type="entry name" value="HTH-TYPE TRANSCRIPTIONAL REGULATOR"/>
    <property type="match status" value="1"/>
</dbReference>
<name>A0A412AVF7_9FIRM</name>
<dbReference type="Pfam" id="PF01381">
    <property type="entry name" value="HTH_3"/>
    <property type="match status" value="1"/>
</dbReference>
<comment type="caution">
    <text evidence="3">The sequence shown here is derived from an EMBL/GenBank/DDBJ whole genome shotgun (WGS) entry which is preliminary data.</text>
</comment>